<feature type="coiled-coil region" evidence="1">
    <location>
        <begin position="38"/>
        <end position="65"/>
    </location>
</feature>
<evidence type="ECO:0000256" key="1">
    <source>
        <dbReference type="SAM" id="Coils"/>
    </source>
</evidence>
<protein>
    <submittedName>
        <fullName evidence="2">Uncharacterized protein</fullName>
    </submittedName>
</protein>
<gene>
    <name evidence="2" type="ORF">QuyetLC_24910</name>
</gene>
<name>A0A640MHP1_BACAN</name>
<accession>A0A640MHP1</accession>
<keyword evidence="1" id="KW-0175">Coiled coil</keyword>
<evidence type="ECO:0000313" key="2">
    <source>
        <dbReference type="EMBL" id="GEU13567.1"/>
    </source>
</evidence>
<reference evidence="2" key="2">
    <citation type="submission" date="2019-12" db="EMBL/GenBank/DDBJ databases">
        <authorList>
            <person name="Hoang T.H.H."/>
            <person name="Okutani A."/>
        </authorList>
    </citation>
    <scope>NUCLEOTIDE SEQUENCE</scope>
    <source>
        <strain evidence="2">QuyetLC</strain>
    </source>
</reference>
<comment type="caution">
    <text evidence="2">The sequence shown here is derived from an EMBL/GenBank/DDBJ whole genome shotgun (WGS) entry which is preliminary data.</text>
</comment>
<dbReference type="AlphaFoldDB" id="A0A640MHP1"/>
<organism evidence="2">
    <name type="scientific">Bacillus anthracis</name>
    <name type="common">anthrax bacterium</name>
    <dbReference type="NCBI Taxonomy" id="1392"/>
    <lineage>
        <taxon>Bacteria</taxon>
        <taxon>Bacillati</taxon>
        <taxon>Bacillota</taxon>
        <taxon>Bacilli</taxon>
        <taxon>Bacillales</taxon>
        <taxon>Bacillaceae</taxon>
        <taxon>Bacillus</taxon>
        <taxon>Bacillus cereus group</taxon>
    </lineage>
</organism>
<proteinExistence type="predicted"/>
<sequence>MFELLKNNWFELLILIFIYPGYKGIKKAIENGLSELPQRLHEKKLEEIRNENSNIMQDKEHQTTRELQVDNYYRSISGKKIEDLFSRWMDMIADTEKIENLKPAVLNKMIKELMMYGSARTVYIGSLFQQYNYKRPSTSDEFNAFELLYLGASLVASMKQDFTGYEVDPEVLLRMKITDIDSEINKERFKLAKENASKIIEDGFI</sequence>
<reference evidence="2" key="1">
    <citation type="submission" date="2019-12" db="EMBL/GenBank/DDBJ databases">
        <title>Epidemiological and comparative genomic analysis of Bacillus anthracis isolated from northern Vietnam.</title>
        <authorList>
            <person name="Hoang T.T.H."/>
            <person name="Dang D.A."/>
            <person name="Pham M.H."/>
            <person name="Luong M.H."/>
            <person name="Tran N.D."/>
            <person name="Nguyen T.H."/>
            <person name="Nguyen T.T."/>
            <person name="Inoue S."/>
            <person name="Morikawa S."/>
            <person name="Okutani A."/>
        </authorList>
    </citation>
    <scope>NUCLEOTIDE SEQUENCE</scope>
    <source>
        <strain evidence="2">QuyetLC</strain>
    </source>
</reference>
<dbReference type="EMBL" id="BLEY01000024">
    <property type="protein sequence ID" value="GEU13567.1"/>
    <property type="molecule type" value="Genomic_DNA"/>
</dbReference>